<feature type="region of interest" description="Disordered" evidence="5">
    <location>
        <begin position="762"/>
        <end position="791"/>
    </location>
</feature>
<keyword evidence="9" id="KW-1185">Reference proteome</keyword>
<dbReference type="Pfam" id="PF03619">
    <property type="entry name" value="Solute_trans_a"/>
    <property type="match status" value="1"/>
</dbReference>
<dbReference type="Proteomes" id="UP000192578">
    <property type="component" value="Unassembled WGS sequence"/>
</dbReference>
<feature type="domain" description="E3 ubiquitin-protein ligase listerin ubiquitin conjugating" evidence="7">
    <location>
        <begin position="538"/>
        <end position="573"/>
    </location>
</feature>
<evidence type="ECO:0000256" key="4">
    <source>
        <dbReference type="ARBA" id="ARBA00023136"/>
    </source>
</evidence>
<comment type="subcellular location">
    <subcellularLocation>
        <location evidence="1">Membrane</location>
        <topology evidence="1">Multi-pass membrane protein</topology>
    </subcellularLocation>
</comment>
<evidence type="ECO:0000256" key="1">
    <source>
        <dbReference type="ARBA" id="ARBA00004141"/>
    </source>
</evidence>
<dbReference type="OrthoDB" id="5348404at2759"/>
<comment type="caution">
    <text evidence="8">The sequence shown here is derived from an EMBL/GenBank/DDBJ whole genome shotgun (WGS) entry which is preliminary data.</text>
</comment>
<evidence type="ECO:0000259" key="7">
    <source>
        <dbReference type="Pfam" id="PF23009"/>
    </source>
</evidence>
<evidence type="ECO:0000256" key="6">
    <source>
        <dbReference type="SAM" id="Phobius"/>
    </source>
</evidence>
<feature type="transmembrane region" description="Helical" evidence="6">
    <location>
        <begin position="297"/>
        <end position="320"/>
    </location>
</feature>
<organism evidence="8 9">
    <name type="scientific">Hypsibius exemplaris</name>
    <name type="common">Freshwater tardigrade</name>
    <dbReference type="NCBI Taxonomy" id="2072580"/>
    <lineage>
        <taxon>Eukaryota</taxon>
        <taxon>Metazoa</taxon>
        <taxon>Ecdysozoa</taxon>
        <taxon>Tardigrada</taxon>
        <taxon>Eutardigrada</taxon>
        <taxon>Parachela</taxon>
        <taxon>Hypsibioidea</taxon>
        <taxon>Hypsibiidae</taxon>
        <taxon>Hypsibius</taxon>
    </lineage>
</organism>
<dbReference type="GO" id="GO:0016020">
    <property type="term" value="C:membrane"/>
    <property type="evidence" value="ECO:0007669"/>
    <property type="project" value="UniProtKB-SubCell"/>
</dbReference>
<dbReference type="AlphaFoldDB" id="A0A9X6RN05"/>
<proteinExistence type="predicted"/>
<feature type="transmembrane region" description="Helical" evidence="6">
    <location>
        <begin position="260"/>
        <end position="285"/>
    </location>
</feature>
<evidence type="ECO:0000256" key="2">
    <source>
        <dbReference type="ARBA" id="ARBA00022692"/>
    </source>
</evidence>
<keyword evidence="3 6" id="KW-1133">Transmembrane helix</keyword>
<dbReference type="Gene3D" id="3.30.40.10">
    <property type="entry name" value="Zinc/RING finger domain, C3HC4 (zinc finger)"/>
    <property type="match status" value="1"/>
</dbReference>
<feature type="transmembrane region" description="Helical" evidence="6">
    <location>
        <begin position="346"/>
        <end position="366"/>
    </location>
</feature>
<name>A0A9X6RN05_HYPEX</name>
<dbReference type="SMART" id="SM01417">
    <property type="entry name" value="Solute_trans_a"/>
    <property type="match status" value="1"/>
</dbReference>
<accession>A0A9X6RN05</accession>
<dbReference type="InterPro" id="IPR005178">
    <property type="entry name" value="Ostalpha/TMEM184C"/>
</dbReference>
<protein>
    <submittedName>
        <fullName evidence="8">Transmembrane protein 184B</fullName>
    </submittedName>
</protein>
<evidence type="ECO:0000256" key="3">
    <source>
        <dbReference type="ARBA" id="ARBA00022989"/>
    </source>
</evidence>
<sequence>MVVISSSELMCLIRGTFTSIIITEEMAQDTISSTISSVFTSVADLLTTIAPTVPTVPMAAAQITSTKDSPLPPLTNSTTPEEKAAESHYHFLSGPSAQGVCGALTFLSLLITCFQIYKHLRFYNNPNEQRWIVRILFMIPIYALDSWISLLFIDKEGYYVYFNTVRDCYEAFVIYSFLCLCHEYIGGESNIMAEIRGKPIKSSWAAGTCCLKGKSYTIGFLRFCKQATLQFCVVKPVMAIVTVILQAFKKYSDGNWSPTMGYLYITLIYNFSISLALYALFMFYTATHDLLRPYKPLLKFVIVKSVIFLSFWQGVILAILEKAGVISGFTGMDNNKVGPGTVSAGYQNFLICIEMFFASIALRFAFPYDIYTQGPSGGTSVSLHSISSSLKETINPRDIMRDAIHNFSPQYQQYVQYQHEPTVAQKTEDMPRQQFNSSSTMSEGYQQNPPVITPLPTLPSASAAIQRGPARLPVQGEKTILLDDDVARLQPFKLMYLILAAGCVTAIFVLVLFNSDSTCTANTLPDTPPSSAVASNAMDAWDQWLRRLRGFLQKQNGSILDGILEWKKNVDKKFQGIESCAICLSIVDAKSAALPKERCRTCKNKFHSECLNRWFQQTEFGLVTVTRCIRKPPAVDIQAAHPRGTARQTARFSSRPAFDVFGSDDGSPILKTEEFKVWPDTHDDDDASDEDGDEDFGLLDPVKLRATLMANRESQWSCRKKRCLWLLKRKMIIPASSCLTVRFVLFFPTSPQYQQYVQYQHEPTVGSEKEDMPRQQFNSSSTTSEGYQQNPPVITRASDVAVSLGGHPTRPCPAAGAGGEDILLDDDVARLQ</sequence>
<dbReference type="Pfam" id="PF23009">
    <property type="entry name" value="UBC_like"/>
    <property type="match status" value="1"/>
</dbReference>
<feature type="transmembrane region" description="Helical" evidence="6">
    <location>
        <begin position="97"/>
        <end position="117"/>
    </location>
</feature>
<reference evidence="9" key="1">
    <citation type="submission" date="2017-01" db="EMBL/GenBank/DDBJ databases">
        <title>Comparative genomics of anhydrobiosis in the tardigrade Hypsibius dujardini.</title>
        <authorList>
            <person name="Yoshida Y."/>
            <person name="Koutsovoulos G."/>
            <person name="Laetsch D."/>
            <person name="Stevens L."/>
            <person name="Kumar S."/>
            <person name="Horikawa D."/>
            <person name="Ishino K."/>
            <person name="Komine S."/>
            <person name="Tomita M."/>
            <person name="Blaxter M."/>
            <person name="Arakawa K."/>
        </authorList>
    </citation>
    <scope>NUCLEOTIDE SEQUENCE [LARGE SCALE GENOMIC DNA]</scope>
    <source>
        <strain evidence="9">Z151</strain>
    </source>
</reference>
<feature type="transmembrane region" description="Helical" evidence="6">
    <location>
        <begin position="227"/>
        <end position="248"/>
    </location>
</feature>
<feature type="transmembrane region" description="Helical" evidence="6">
    <location>
        <begin position="132"/>
        <end position="153"/>
    </location>
</feature>
<dbReference type="PANTHER" id="PTHR23423">
    <property type="entry name" value="ORGANIC SOLUTE TRANSPORTER-RELATED"/>
    <property type="match status" value="1"/>
</dbReference>
<keyword evidence="2 6" id="KW-0812">Transmembrane</keyword>
<dbReference type="InterPro" id="IPR013083">
    <property type="entry name" value="Znf_RING/FYVE/PHD"/>
</dbReference>
<feature type="transmembrane region" description="Helical" evidence="6">
    <location>
        <begin position="494"/>
        <end position="513"/>
    </location>
</feature>
<evidence type="ECO:0000313" key="9">
    <source>
        <dbReference type="Proteomes" id="UP000192578"/>
    </source>
</evidence>
<feature type="compositionally biased region" description="Polar residues" evidence="5">
    <location>
        <begin position="775"/>
        <end position="791"/>
    </location>
</feature>
<keyword evidence="4 6" id="KW-0472">Membrane</keyword>
<gene>
    <name evidence="8" type="ORF">BV898_18287</name>
</gene>
<evidence type="ECO:0000313" key="8">
    <source>
        <dbReference type="EMBL" id="OWA53868.1"/>
    </source>
</evidence>
<dbReference type="SUPFAM" id="SSF57850">
    <property type="entry name" value="RING/U-box"/>
    <property type="match status" value="1"/>
</dbReference>
<dbReference type="EMBL" id="MTYJ01000352">
    <property type="protein sequence ID" value="OWA53868.1"/>
    <property type="molecule type" value="Genomic_DNA"/>
</dbReference>
<dbReference type="InterPro" id="IPR054478">
    <property type="entry name" value="LTN1_UBC"/>
</dbReference>
<evidence type="ECO:0000256" key="5">
    <source>
        <dbReference type="SAM" id="MobiDB-lite"/>
    </source>
</evidence>